<keyword evidence="4" id="KW-1003">Cell membrane</keyword>
<evidence type="ECO:0000313" key="15">
    <source>
        <dbReference type="EMBL" id="RJF76921.1"/>
    </source>
</evidence>
<gene>
    <name evidence="15" type="ORF">D4Q52_03525</name>
</gene>
<keyword evidence="5" id="KW-0349">Heme</keyword>
<dbReference type="Gene3D" id="1.20.950.20">
    <property type="entry name" value="Transmembrane di-heme cytochromes, Chain C"/>
    <property type="match status" value="1"/>
</dbReference>
<feature type="transmembrane region" description="Helical" evidence="13">
    <location>
        <begin position="93"/>
        <end position="114"/>
    </location>
</feature>
<comment type="subcellular location">
    <subcellularLocation>
        <location evidence="2">Cell membrane</location>
        <topology evidence="2">Multi-pass membrane protein</topology>
    </subcellularLocation>
</comment>
<keyword evidence="7" id="KW-0479">Metal-binding</keyword>
<dbReference type="RefSeq" id="WP_119855174.1">
    <property type="nucleotide sequence ID" value="NZ_QYYD01000003.1"/>
</dbReference>
<dbReference type="AlphaFoldDB" id="A0A418VL82"/>
<sequence length="179" mass="19515">MTPESTPDRYGFVAVSIHWLSAILILVLLVSGFGAAGTDDVAAKAAALRIHLPIAALVLVLTALRIAWWLGFDLKPDPLPDVPGGLRESAARVVHLLLYVVLLGMVASGIGMMLRSGAVPIVFGADPAALPDFWRYRPRVPHGLGARLLVGLLTFHIAAALYHHYIRRDGMLRRMWFTH</sequence>
<dbReference type="GO" id="GO:0022904">
    <property type="term" value="P:respiratory electron transport chain"/>
    <property type="evidence" value="ECO:0007669"/>
    <property type="project" value="InterPro"/>
</dbReference>
<evidence type="ECO:0000256" key="10">
    <source>
        <dbReference type="ARBA" id="ARBA00023004"/>
    </source>
</evidence>
<dbReference type="EMBL" id="QYYD01000003">
    <property type="protein sequence ID" value="RJF76921.1"/>
    <property type="molecule type" value="Genomic_DNA"/>
</dbReference>
<reference evidence="15 16" key="1">
    <citation type="submission" date="2018-09" db="EMBL/GenBank/DDBJ databases">
        <title>Draft genome sequence of Rhodopseudomonas palustris 2.1.18.</title>
        <authorList>
            <person name="Robertson S.L."/>
            <person name="Meyer T.E."/>
            <person name="Kyndt J.A."/>
        </authorList>
    </citation>
    <scope>NUCLEOTIDE SEQUENCE [LARGE SCALE GENOMIC DNA]</scope>
    <source>
        <strain evidence="15 16">2.1.18</strain>
    </source>
</reference>
<evidence type="ECO:0000256" key="8">
    <source>
        <dbReference type="ARBA" id="ARBA00022982"/>
    </source>
</evidence>
<keyword evidence="10" id="KW-0408">Iron</keyword>
<dbReference type="PANTHER" id="PTHR30529:SF6">
    <property type="entry name" value="BLL0291 PROTEIN"/>
    <property type="match status" value="1"/>
</dbReference>
<dbReference type="PANTHER" id="PTHR30529">
    <property type="entry name" value="CYTOCHROME B561"/>
    <property type="match status" value="1"/>
</dbReference>
<dbReference type="OrthoDB" id="7280471at2"/>
<dbReference type="SUPFAM" id="SSF81342">
    <property type="entry name" value="Transmembrane di-heme cytochromes"/>
    <property type="match status" value="1"/>
</dbReference>
<evidence type="ECO:0000256" key="1">
    <source>
        <dbReference type="ARBA" id="ARBA00001970"/>
    </source>
</evidence>
<comment type="caution">
    <text evidence="15">The sequence shown here is derived from an EMBL/GenBank/DDBJ whole genome shotgun (WGS) entry which is preliminary data.</text>
</comment>
<evidence type="ECO:0000256" key="7">
    <source>
        <dbReference type="ARBA" id="ARBA00022723"/>
    </source>
</evidence>
<dbReference type="InterPro" id="IPR052168">
    <property type="entry name" value="Cytochrome_b561_oxidase"/>
</dbReference>
<evidence type="ECO:0000256" key="9">
    <source>
        <dbReference type="ARBA" id="ARBA00022989"/>
    </source>
</evidence>
<evidence type="ECO:0000256" key="5">
    <source>
        <dbReference type="ARBA" id="ARBA00022617"/>
    </source>
</evidence>
<dbReference type="InterPro" id="IPR016174">
    <property type="entry name" value="Di-haem_cyt_TM"/>
</dbReference>
<dbReference type="GO" id="GO:0020037">
    <property type="term" value="F:heme binding"/>
    <property type="evidence" value="ECO:0007669"/>
    <property type="project" value="TreeGrafter"/>
</dbReference>
<evidence type="ECO:0000256" key="11">
    <source>
        <dbReference type="ARBA" id="ARBA00023136"/>
    </source>
</evidence>
<keyword evidence="3" id="KW-0813">Transport</keyword>
<evidence type="ECO:0000259" key="14">
    <source>
        <dbReference type="Pfam" id="PF01292"/>
    </source>
</evidence>
<feature type="transmembrane region" description="Helical" evidence="13">
    <location>
        <begin position="12"/>
        <end position="30"/>
    </location>
</feature>
<dbReference type="Proteomes" id="UP000285523">
    <property type="component" value="Unassembled WGS sequence"/>
</dbReference>
<evidence type="ECO:0000256" key="6">
    <source>
        <dbReference type="ARBA" id="ARBA00022692"/>
    </source>
</evidence>
<dbReference type="InterPro" id="IPR011577">
    <property type="entry name" value="Cyt_b561_bac/Ni-Hgenase"/>
</dbReference>
<evidence type="ECO:0000256" key="3">
    <source>
        <dbReference type="ARBA" id="ARBA00022448"/>
    </source>
</evidence>
<dbReference type="GO" id="GO:0046872">
    <property type="term" value="F:metal ion binding"/>
    <property type="evidence" value="ECO:0007669"/>
    <property type="project" value="UniProtKB-KW"/>
</dbReference>
<evidence type="ECO:0000313" key="16">
    <source>
        <dbReference type="Proteomes" id="UP000285523"/>
    </source>
</evidence>
<keyword evidence="9 13" id="KW-1133">Transmembrane helix</keyword>
<comment type="cofactor">
    <cofactor evidence="1">
        <name>heme b</name>
        <dbReference type="ChEBI" id="CHEBI:60344"/>
    </cofactor>
</comment>
<feature type="transmembrane region" description="Helical" evidence="13">
    <location>
        <begin position="144"/>
        <end position="165"/>
    </location>
</feature>
<name>A0A418VL82_RHOPL</name>
<keyword evidence="6 13" id="KW-0812">Transmembrane</keyword>
<evidence type="ECO:0000256" key="12">
    <source>
        <dbReference type="ARBA" id="ARBA00037975"/>
    </source>
</evidence>
<proteinExistence type="inferred from homology"/>
<dbReference type="GO" id="GO:0009055">
    <property type="term" value="F:electron transfer activity"/>
    <property type="evidence" value="ECO:0007669"/>
    <property type="project" value="InterPro"/>
</dbReference>
<organism evidence="15 16">
    <name type="scientific">Rhodopseudomonas palustris</name>
    <dbReference type="NCBI Taxonomy" id="1076"/>
    <lineage>
        <taxon>Bacteria</taxon>
        <taxon>Pseudomonadati</taxon>
        <taxon>Pseudomonadota</taxon>
        <taxon>Alphaproteobacteria</taxon>
        <taxon>Hyphomicrobiales</taxon>
        <taxon>Nitrobacteraceae</taxon>
        <taxon>Rhodopseudomonas</taxon>
    </lineage>
</organism>
<evidence type="ECO:0000256" key="2">
    <source>
        <dbReference type="ARBA" id="ARBA00004651"/>
    </source>
</evidence>
<feature type="domain" description="Cytochrome b561 bacterial/Ni-hydrogenase" evidence="14">
    <location>
        <begin position="9"/>
        <end position="176"/>
    </location>
</feature>
<comment type="similarity">
    <text evidence="12">Belongs to the cytochrome b561 family.</text>
</comment>
<evidence type="ECO:0000256" key="4">
    <source>
        <dbReference type="ARBA" id="ARBA00022475"/>
    </source>
</evidence>
<dbReference type="Pfam" id="PF01292">
    <property type="entry name" value="Ni_hydr_CYTB"/>
    <property type="match status" value="1"/>
</dbReference>
<dbReference type="GO" id="GO:0005886">
    <property type="term" value="C:plasma membrane"/>
    <property type="evidence" value="ECO:0007669"/>
    <property type="project" value="UniProtKB-SubCell"/>
</dbReference>
<keyword evidence="8" id="KW-0249">Electron transport</keyword>
<accession>A0A418VL82</accession>
<feature type="transmembrane region" description="Helical" evidence="13">
    <location>
        <begin position="50"/>
        <end position="72"/>
    </location>
</feature>
<keyword evidence="11 13" id="KW-0472">Membrane</keyword>
<evidence type="ECO:0000256" key="13">
    <source>
        <dbReference type="SAM" id="Phobius"/>
    </source>
</evidence>
<protein>
    <submittedName>
        <fullName evidence="15">Cytochrome B</fullName>
    </submittedName>
</protein>